<dbReference type="GO" id="GO:0004420">
    <property type="term" value="F:hydroxymethylglutaryl-CoA reductase (NADPH) activity"/>
    <property type="evidence" value="ECO:0007669"/>
    <property type="project" value="UniProtKB-EC"/>
</dbReference>
<dbReference type="Pfam" id="PF00368">
    <property type="entry name" value="HMG-CoA_red"/>
    <property type="match status" value="1"/>
</dbReference>
<dbReference type="GO" id="GO:0016126">
    <property type="term" value="P:sterol biosynthetic process"/>
    <property type="evidence" value="ECO:0007669"/>
    <property type="project" value="TreeGrafter"/>
</dbReference>
<reference evidence="1" key="1">
    <citation type="journal article" date="2015" name="Proc. Natl. Acad. Sci. U.S.A.">
        <title>Networks of energetic and metabolic interactions define dynamics in microbial communities.</title>
        <authorList>
            <person name="Embree M."/>
            <person name="Liu J.K."/>
            <person name="Al-Bassam M.M."/>
            <person name="Zengler K."/>
        </authorList>
    </citation>
    <scope>NUCLEOTIDE SEQUENCE</scope>
</reference>
<name>A0A0W8FJ57_9ZZZZ</name>
<dbReference type="InterPro" id="IPR023074">
    <property type="entry name" value="HMG_CoA_Rdtase_cat_sf"/>
</dbReference>
<dbReference type="InterPro" id="IPR009029">
    <property type="entry name" value="HMG_CoA_Rdtase_sub-bd_dom_sf"/>
</dbReference>
<proteinExistence type="predicted"/>
<dbReference type="PANTHER" id="PTHR10572:SF24">
    <property type="entry name" value="3-HYDROXY-3-METHYLGLUTARYL-COENZYME A REDUCTASE"/>
    <property type="match status" value="1"/>
</dbReference>
<accession>A0A0W8FJ57</accession>
<dbReference type="AlphaFoldDB" id="A0A0W8FJ57"/>
<dbReference type="PROSITE" id="PS50065">
    <property type="entry name" value="HMG_COA_REDUCTASE_4"/>
    <property type="match status" value="1"/>
</dbReference>
<dbReference type="SUPFAM" id="SSF56542">
    <property type="entry name" value="Substrate-binding domain of HMG-CoA reductase"/>
    <property type="match status" value="1"/>
</dbReference>
<organism evidence="1">
    <name type="scientific">hydrocarbon metagenome</name>
    <dbReference type="NCBI Taxonomy" id="938273"/>
    <lineage>
        <taxon>unclassified sequences</taxon>
        <taxon>metagenomes</taxon>
        <taxon>ecological metagenomes</taxon>
    </lineage>
</organism>
<dbReference type="InterPro" id="IPR023076">
    <property type="entry name" value="HMG_CoA_Rdtase_CS"/>
</dbReference>
<dbReference type="PANTHER" id="PTHR10572">
    <property type="entry name" value="3-HYDROXY-3-METHYLGLUTARYL-COENZYME A REDUCTASE"/>
    <property type="match status" value="1"/>
</dbReference>
<dbReference type="EC" id="1.1.1.34" evidence="1"/>
<evidence type="ECO:0000313" key="1">
    <source>
        <dbReference type="EMBL" id="KUG20785.1"/>
    </source>
</evidence>
<dbReference type="EMBL" id="LNQE01001142">
    <property type="protein sequence ID" value="KUG20785.1"/>
    <property type="molecule type" value="Genomic_DNA"/>
</dbReference>
<dbReference type="InterPro" id="IPR002202">
    <property type="entry name" value="HMG_CoA_Rdtase"/>
</dbReference>
<dbReference type="PROSITE" id="PS00318">
    <property type="entry name" value="HMG_COA_REDUCTASE_2"/>
    <property type="match status" value="1"/>
</dbReference>
<dbReference type="GO" id="GO:0015936">
    <property type="term" value="P:coenzyme A metabolic process"/>
    <property type="evidence" value="ECO:0007669"/>
    <property type="project" value="InterPro"/>
</dbReference>
<dbReference type="Gene3D" id="3.90.770.10">
    <property type="entry name" value="3-hydroxy-3-methylglutaryl-coenzyme A Reductase, Chain A, domain 2"/>
    <property type="match status" value="1"/>
</dbReference>
<comment type="caution">
    <text evidence="1">The sequence shown here is derived from an EMBL/GenBank/DDBJ whole genome shotgun (WGS) entry which is preliminary data.</text>
</comment>
<protein>
    <submittedName>
        <fullName evidence="1">Hydroxymethylglutaryl-coa reductase</fullName>
        <ecNumber evidence="1">1.1.1.34</ecNumber>
    </submittedName>
</protein>
<gene>
    <name evidence="1" type="ORF">ASZ90_009459</name>
</gene>
<sequence>MGSALAGSLGFNAHAANVIAAAFIACGQDAAHVVEGSSCITTVERVDGGAYVSVTIPSLAVGTVGGGTGIETQRECLGILGVGGGGFPPGTNAKKFAEIVAAGVLAGEISLLGALGAQHLARAHRELGRG</sequence>
<keyword evidence="1" id="KW-0560">Oxidoreductase</keyword>
<dbReference type="GO" id="GO:0008299">
    <property type="term" value="P:isoprenoid biosynthetic process"/>
    <property type="evidence" value="ECO:0007669"/>
    <property type="project" value="TreeGrafter"/>
</dbReference>